<organism evidence="8 9">
    <name type="scientific">Claviceps africana</name>
    <dbReference type="NCBI Taxonomy" id="83212"/>
    <lineage>
        <taxon>Eukaryota</taxon>
        <taxon>Fungi</taxon>
        <taxon>Dikarya</taxon>
        <taxon>Ascomycota</taxon>
        <taxon>Pezizomycotina</taxon>
        <taxon>Sordariomycetes</taxon>
        <taxon>Hypocreomycetidae</taxon>
        <taxon>Hypocreales</taxon>
        <taxon>Clavicipitaceae</taxon>
        <taxon>Claviceps</taxon>
    </lineage>
</organism>
<evidence type="ECO:0000313" key="8">
    <source>
        <dbReference type="EMBL" id="KAG5929758.1"/>
    </source>
</evidence>
<dbReference type="EMBL" id="SRPY01000042">
    <property type="protein sequence ID" value="KAG5929758.1"/>
    <property type="molecule type" value="Genomic_DNA"/>
</dbReference>
<evidence type="ECO:0008006" key="10">
    <source>
        <dbReference type="Google" id="ProtNLM"/>
    </source>
</evidence>
<dbReference type="GO" id="GO:0016020">
    <property type="term" value="C:membrane"/>
    <property type="evidence" value="ECO:0007669"/>
    <property type="project" value="UniProtKB-SubCell"/>
</dbReference>
<keyword evidence="3 7" id="KW-0812">Transmembrane</keyword>
<keyword evidence="2" id="KW-0808">Transferase</keyword>
<evidence type="ECO:0000256" key="5">
    <source>
        <dbReference type="ARBA" id="ARBA00023136"/>
    </source>
</evidence>
<comment type="caution">
    <text evidence="8">The sequence shown here is derived from an EMBL/GenBank/DDBJ whole genome shotgun (WGS) entry which is preliminary data.</text>
</comment>
<evidence type="ECO:0000256" key="4">
    <source>
        <dbReference type="ARBA" id="ARBA00022989"/>
    </source>
</evidence>
<feature type="transmembrane region" description="Helical" evidence="7">
    <location>
        <begin position="263"/>
        <end position="282"/>
    </location>
</feature>
<dbReference type="Pfam" id="PF03062">
    <property type="entry name" value="MBOAT"/>
    <property type="match status" value="1"/>
</dbReference>
<reference evidence="8" key="1">
    <citation type="journal article" date="2020" name="bioRxiv">
        <title>Whole genome comparisons of ergot fungi reveals the divergence and evolution of species within the genus Claviceps are the result of varying mechanisms driving genome evolution and host range expansion.</title>
        <authorList>
            <person name="Wyka S.A."/>
            <person name="Mondo S.J."/>
            <person name="Liu M."/>
            <person name="Dettman J."/>
            <person name="Nalam V."/>
            <person name="Broders K.D."/>
        </authorList>
    </citation>
    <scope>NUCLEOTIDE SEQUENCE</scope>
    <source>
        <strain evidence="8">CCC 489</strain>
    </source>
</reference>
<dbReference type="OrthoDB" id="286734at2759"/>
<dbReference type="GO" id="GO:0046474">
    <property type="term" value="P:glycerophospholipid biosynthetic process"/>
    <property type="evidence" value="ECO:0007669"/>
    <property type="project" value="TreeGrafter"/>
</dbReference>
<dbReference type="GO" id="GO:0047184">
    <property type="term" value="F:1-acylglycerophosphocholine O-acyltransferase activity"/>
    <property type="evidence" value="ECO:0007669"/>
    <property type="project" value="TreeGrafter"/>
</dbReference>
<evidence type="ECO:0000256" key="6">
    <source>
        <dbReference type="ARBA" id="ARBA00023315"/>
    </source>
</evidence>
<evidence type="ECO:0000256" key="3">
    <source>
        <dbReference type="ARBA" id="ARBA00022692"/>
    </source>
</evidence>
<dbReference type="GO" id="GO:0003841">
    <property type="term" value="F:1-acylglycerol-3-phosphate O-acyltransferase activity"/>
    <property type="evidence" value="ECO:0007669"/>
    <property type="project" value="TreeGrafter"/>
</dbReference>
<comment type="subcellular location">
    <subcellularLocation>
        <location evidence="1">Membrane</location>
        <topology evidence="1">Multi-pass membrane protein</topology>
    </subcellularLocation>
</comment>
<evidence type="ECO:0000313" key="9">
    <source>
        <dbReference type="Proteomes" id="UP000811619"/>
    </source>
</evidence>
<dbReference type="PANTHER" id="PTHR13906:SF4">
    <property type="entry name" value="LYSOPHOSPHOLIPID ACYLTRANSFERASE 6"/>
    <property type="match status" value="1"/>
</dbReference>
<keyword evidence="9" id="KW-1185">Reference proteome</keyword>
<evidence type="ECO:0000256" key="7">
    <source>
        <dbReference type="SAM" id="Phobius"/>
    </source>
</evidence>
<evidence type="ECO:0000256" key="2">
    <source>
        <dbReference type="ARBA" id="ARBA00022679"/>
    </source>
</evidence>
<evidence type="ECO:0000256" key="1">
    <source>
        <dbReference type="ARBA" id="ARBA00004141"/>
    </source>
</evidence>
<feature type="transmembrane region" description="Helical" evidence="7">
    <location>
        <begin position="423"/>
        <end position="443"/>
    </location>
</feature>
<keyword evidence="6" id="KW-0012">Acyltransferase</keyword>
<feature type="transmembrane region" description="Helical" evidence="7">
    <location>
        <begin position="372"/>
        <end position="391"/>
    </location>
</feature>
<dbReference type="InterPro" id="IPR004299">
    <property type="entry name" value="MBOAT_fam"/>
</dbReference>
<dbReference type="AlphaFoldDB" id="A0A8K0JCK0"/>
<dbReference type="GO" id="GO:0005783">
    <property type="term" value="C:endoplasmic reticulum"/>
    <property type="evidence" value="ECO:0007669"/>
    <property type="project" value="TreeGrafter"/>
</dbReference>
<dbReference type="GO" id="GO:0030258">
    <property type="term" value="P:lipid modification"/>
    <property type="evidence" value="ECO:0007669"/>
    <property type="project" value="TreeGrafter"/>
</dbReference>
<dbReference type="InterPro" id="IPR049941">
    <property type="entry name" value="LPLAT_7/PORCN-like"/>
</dbReference>
<sequence length="539" mass="60986">MLNLVHRPFEALSRIAGASPDELKLIFSFLLSYPLAGLLKRLPDAKPTRKNLFIVGTAIFYLVGLFDLWQGVGTIAVSAGGTYLIAKFMQNSRYMPWFGFLFVMGHMSLSHIRRQAANSPSVVDITGAQMVMVMKLTAFCWNVADGQLPDELLSDFQRDRAIRQLPSLLDYAGYILFFPSLFAGPAFDYADYRRWLDTTLFEVPSHVDASKKPPTNKRRKIPRSGTPATFKAMCGLLWIALFVLLSTKYGCEEMLKESYLQHALWRRIFIMYMISLVARFKYYGVWTLTEGSCILAGLGYSGFDPKTGKVLWNRLQNIDPWAVETAQNARGYLAGWNMNTNNWLRNYVYLRVTPRGKKPGFRASLMTFGTSAIWHGFYPGYYLTFMLGSFMQTAAKKLRRHLRPFFVDGVTGKSLPGKKYYDLASFLITQLTFSFTTTPFLLLTFSDSLRAWSRVYFYGAVWTIACLVFFASPAKAALSAELEKRQERAGAKLVRTTSTDSLTGGEPILGISRDLGRDVTEAMEELRAEVVSRQKHKSS</sequence>
<gene>
    <name evidence="8" type="ORF">E4U42_004685</name>
</gene>
<proteinExistence type="predicted"/>
<keyword evidence="4 7" id="KW-1133">Transmembrane helix</keyword>
<name>A0A8K0JCK0_9HYPO</name>
<dbReference type="Proteomes" id="UP000811619">
    <property type="component" value="Unassembled WGS sequence"/>
</dbReference>
<feature type="transmembrane region" description="Helical" evidence="7">
    <location>
        <begin position="94"/>
        <end position="112"/>
    </location>
</feature>
<feature type="transmembrane region" description="Helical" evidence="7">
    <location>
        <begin position="168"/>
        <end position="187"/>
    </location>
</feature>
<keyword evidence="5 7" id="KW-0472">Membrane</keyword>
<protein>
    <recommendedName>
        <fullName evidence="10">Membrane-bound O-acyltransferase domain-containing protein 5</fullName>
    </recommendedName>
</protein>
<dbReference type="PANTHER" id="PTHR13906">
    <property type="entry name" value="PORCUPINE"/>
    <property type="match status" value="1"/>
</dbReference>
<feature type="transmembrane region" description="Helical" evidence="7">
    <location>
        <begin position="51"/>
        <end position="69"/>
    </location>
</feature>
<accession>A0A8K0JCK0</accession>
<feature type="transmembrane region" description="Helical" evidence="7">
    <location>
        <begin position="455"/>
        <end position="478"/>
    </location>
</feature>
<feature type="transmembrane region" description="Helical" evidence="7">
    <location>
        <begin position="228"/>
        <end position="251"/>
    </location>
</feature>